<reference evidence="4 5" key="1">
    <citation type="submission" date="2024-02" db="EMBL/GenBank/DDBJ databases">
        <title>De novo assembly and annotation of 12 fungi associated with fruit tree decline syndrome in Ontario, Canada.</title>
        <authorList>
            <person name="Sulman M."/>
            <person name="Ellouze W."/>
            <person name="Ilyukhin E."/>
        </authorList>
    </citation>
    <scope>NUCLEOTIDE SEQUENCE [LARGE SCALE GENOMIC DNA]</scope>
    <source>
        <strain evidence="4 5">M11/M66-122</strain>
    </source>
</reference>
<evidence type="ECO:0000256" key="2">
    <source>
        <dbReference type="SAM" id="MobiDB-lite"/>
    </source>
</evidence>
<dbReference type="GO" id="GO:0008270">
    <property type="term" value="F:zinc ion binding"/>
    <property type="evidence" value="ECO:0007669"/>
    <property type="project" value="UniProtKB-KW"/>
</dbReference>
<keyword evidence="1" id="KW-0862">Zinc</keyword>
<protein>
    <recommendedName>
        <fullName evidence="3">C2H2-type domain-containing protein</fullName>
    </recommendedName>
</protein>
<dbReference type="AlphaFoldDB" id="A0AAN9VD15"/>
<dbReference type="InterPro" id="IPR013087">
    <property type="entry name" value="Znf_C2H2_type"/>
</dbReference>
<dbReference type="Proteomes" id="UP001320420">
    <property type="component" value="Unassembled WGS sequence"/>
</dbReference>
<proteinExistence type="predicted"/>
<keyword evidence="1" id="KW-0479">Metal-binding</keyword>
<keyword evidence="5" id="KW-1185">Reference proteome</keyword>
<evidence type="ECO:0000259" key="3">
    <source>
        <dbReference type="PROSITE" id="PS50157"/>
    </source>
</evidence>
<feature type="domain" description="C2H2-type" evidence="3">
    <location>
        <begin position="280"/>
        <end position="310"/>
    </location>
</feature>
<evidence type="ECO:0000256" key="1">
    <source>
        <dbReference type="PROSITE-ProRule" id="PRU00042"/>
    </source>
</evidence>
<organism evidence="4 5">
    <name type="scientific">Diatrype stigma</name>
    <dbReference type="NCBI Taxonomy" id="117547"/>
    <lineage>
        <taxon>Eukaryota</taxon>
        <taxon>Fungi</taxon>
        <taxon>Dikarya</taxon>
        <taxon>Ascomycota</taxon>
        <taxon>Pezizomycotina</taxon>
        <taxon>Sordariomycetes</taxon>
        <taxon>Xylariomycetidae</taxon>
        <taxon>Xylariales</taxon>
        <taxon>Diatrypaceae</taxon>
        <taxon>Diatrype</taxon>
    </lineage>
</organism>
<name>A0AAN9VD15_9PEZI</name>
<dbReference type="EMBL" id="JAKJXP020000001">
    <property type="protein sequence ID" value="KAK7757898.1"/>
    <property type="molecule type" value="Genomic_DNA"/>
</dbReference>
<dbReference type="PROSITE" id="PS00028">
    <property type="entry name" value="ZINC_FINGER_C2H2_1"/>
    <property type="match status" value="1"/>
</dbReference>
<dbReference type="PROSITE" id="PS50157">
    <property type="entry name" value="ZINC_FINGER_C2H2_2"/>
    <property type="match status" value="1"/>
</dbReference>
<evidence type="ECO:0000313" key="5">
    <source>
        <dbReference type="Proteomes" id="UP001320420"/>
    </source>
</evidence>
<keyword evidence="1" id="KW-0863">Zinc-finger</keyword>
<feature type="region of interest" description="Disordered" evidence="2">
    <location>
        <begin position="1"/>
        <end position="29"/>
    </location>
</feature>
<gene>
    <name evidence="4" type="ORF">SLS62_000276</name>
</gene>
<accession>A0AAN9VD15</accession>
<comment type="caution">
    <text evidence="4">The sequence shown here is derived from an EMBL/GenBank/DDBJ whole genome shotgun (WGS) entry which is preliminary data.</text>
</comment>
<sequence length="444" mass="47376">MEHAADSVYGGPQDEQIASSARPQASTQPNSIVLPYGIHRDSFHGWSIDARRALARVLNDMEDYPNRSPATPTDRVVRPLPSAYRLLIEANTEQNNNIWNGSGTGAPENLNNLDLVPNAYNAGDTLGGTASERGFPTRQNGHGHPHGNFGQVARGHAMDDSGYTPSGLDQPSSGHNASFGGIADLLDPPSMTAHSPFDWSFRGNMQNPATGNNQLGRGVAQGADNLNAFPARAPQHGFVSNGQNGLVMGQDATMDDIDDGGADAEQNAAPGGATARAPHIPCTHQTCPKMFSDEQALSRHLKERHVGRTCYFILPGDGGFCGWTSNDPDINKAETRMILHMTNTHAGRSRAADTTDADGNPRWSCPFDGLCKKTHTAAQEACRCMRKHQTGLREVDNAGRQVVLRNTLQARAQSLARAQAQGQTQVQAAAVAPAPAPAPATTQY</sequence>
<feature type="compositionally biased region" description="Polar residues" evidence="2">
    <location>
        <begin position="16"/>
        <end position="29"/>
    </location>
</feature>
<evidence type="ECO:0000313" key="4">
    <source>
        <dbReference type="EMBL" id="KAK7757898.1"/>
    </source>
</evidence>